<dbReference type="PANTHER" id="PTHR10589:SF17">
    <property type="entry name" value="UBIQUITIN CARBOXYL-TERMINAL HYDROLASE"/>
    <property type="match status" value="1"/>
</dbReference>
<dbReference type="InterPro" id="IPR001578">
    <property type="entry name" value="Peptidase_C12_UCH"/>
</dbReference>
<dbReference type="SUPFAM" id="SSF54001">
    <property type="entry name" value="Cysteine proteinases"/>
    <property type="match status" value="1"/>
</dbReference>
<dbReference type="PRINTS" id="PR00707">
    <property type="entry name" value="UBCTHYDRLASE"/>
</dbReference>
<dbReference type="PANTHER" id="PTHR10589">
    <property type="entry name" value="UBIQUITIN CARBOXYL-TERMINAL HYDROLASE"/>
    <property type="match status" value="1"/>
</dbReference>
<evidence type="ECO:0000256" key="7">
    <source>
        <dbReference type="PROSITE-ProRule" id="PRU01393"/>
    </source>
</evidence>
<keyword evidence="3 7" id="KW-0645">Protease</keyword>
<dbReference type="Gene3D" id="3.40.532.10">
    <property type="entry name" value="Peptidase C12, ubiquitin carboxyl-terminal hydrolase"/>
    <property type="match status" value="1"/>
</dbReference>
<comment type="similarity">
    <text evidence="2 7 8">Belongs to the peptidase C12 family.</text>
</comment>
<dbReference type="GO" id="GO:0005737">
    <property type="term" value="C:cytoplasm"/>
    <property type="evidence" value="ECO:0007669"/>
    <property type="project" value="TreeGrafter"/>
</dbReference>
<evidence type="ECO:0000256" key="1">
    <source>
        <dbReference type="ARBA" id="ARBA00000707"/>
    </source>
</evidence>
<dbReference type="GO" id="GO:0016579">
    <property type="term" value="P:protein deubiquitination"/>
    <property type="evidence" value="ECO:0007669"/>
    <property type="project" value="TreeGrafter"/>
</dbReference>
<evidence type="ECO:0000313" key="10">
    <source>
        <dbReference type="EMBL" id="CAE2221642.1"/>
    </source>
</evidence>
<protein>
    <recommendedName>
        <fullName evidence="8">Ubiquitin carboxyl-terminal hydrolase</fullName>
        <ecNumber evidence="8">3.4.19.12</ecNumber>
    </recommendedName>
</protein>
<evidence type="ECO:0000256" key="3">
    <source>
        <dbReference type="ARBA" id="ARBA00022670"/>
    </source>
</evidence>
<feature type="active site" description="Proton donor" evidence="7">
    <location>
        <position position="103"/>
    </location>
</feature>
<keyword evidence="6 7" id="KW-0788">Thiol protease</keyword>
<evidence type="ECO:0000259" key="9">
    <source>
        <dbReference type="PROSITE" id="PS52048"/>
    </source>
</evidence>
<gene>
    <name evidence="10" type="ORF">CPOL0286_LOCUS9102</name>
</gene>
<evidence type="ECO:0000256" key="2">
    <source>
        <dbReference type="ARBA" id="ARBA00009326"/>
    </source>
</evidence>
<dbReference type="GO" id="GO:0006511">
    <property type="term" value="P:ubiquitin-dependent protein catabolic process"/>
    <property type="evidence" value="ECO:0007669"/>
    <property type="project" value="UniProtKB-UniRule"/>
</dbReference>
<dbReference type="EC" id="3.4.19.12" evidence="8"/>
<keyword evidence="5 7" id="KW-0378">Hydrolase</keyword>
<name>A0A7S4I880_9EUKA</name>
<evidence type="ECO:0000256" key="5">
    <source>
        <dbReference type="ARBA" id="ARBA00022801"/>
    </source>
</evidence>
<evidence type="ECO:0000256" key="6">
    <source>
        <dbReference type="ARBA" id="ARBA00022807"/>
    </source>
</evidence>
<keyword evidence="4 7" id="KW-0833">Ubl conjugation pathway</keyword>
<feature type="site" description="Important for enzyme activity" evidence="7">
    <location>
        <position position="118"/>
    </location>
</feature>
<dbReference type="InterPro" id="IPR036959">
    <property type="entry name" value="Peptidase_C12_UCH_sf"/>
</dbReference>
<dbReference type="AlphaFoldDB" id="A0A7S4I880"/>
<dbReference type="GO" id="GO:0004843">
    <property type="term" value="F:cysteine-type deubiquitinase activity"/>
    <property type="evidence" value="ECO:0007669"/>
    <property type="project" value="UniProtKB-UniRule"/>
</dbReference>
<comment type="catalytic activity">
    <reaction evidence="1 7 8">
        <text>Thiol-dependent hydrolysis of ester, thioester, amide, peptide and isopeptide bonds formed by the C-terminal Gly of ubiquitin (a 76-residue protein attached to proteins as an intracellular targeting signal).</text>
        <dbReference type="EC" id="3.4.19.12"/>
    </reaction>
</comment>
<proteinExistence type="inferred from homology"/>
<dbReference type="PROSITE" id="PS52048">
    <property type="entry name" value="UCH_DOMAIN"/>
    <property type="match status" value="1"/>
</dbReference>
<evidence type="ECO:0000256" key="4">
    <source>
        <dbReference type="ARBA" id="ARBA00022786"/>
    </source>
</evidence>
<dbReference type="Pfam" id="PF01088">
    <property type="entry name" value="Peptidase_C12"/>
    <property type="match status" value="1"/>
</dbReference>
<sequence length="176" mass="18659">MEARATSQPKPPPELFFCQQHDGIGNACGTIACMHAVSNAAAGGAFELSDGPLKRFMEATNEGGPADRGRALLQATELQEMSDATAAAGETEGAGSDDAQGQHFIAFVNFGGQLYELDGRNFSRDAEGAEAWPVFHGLTSPESFLLDAAKVVQEDFMARDPESVNFNLVALSKCDE</sequence>
<feature type="active site" description="Nucleophile" evidence="7">
    <location>
        <position position="28"/>
    </location>
</feature>
<organism evidence="10">
    <name type="scientific">Prymnesium polylepis</name>
    <dbReference type="NCBI Taxonomy" id="72548"/>
    <lineage>
        <taxon>Eukaryota</taxon>
        <taxon>Haptista</taxon>
        <taxon>Haptophyta</taxon>
        <taxon>Prymnesiophyceae</taxon>
        <taxon>Prymnesiales</taxon>
        <taxon>Prymnesiaceae</taxon>
        <taxon>Prymnesium</taxon>
    </lineage>
</organism>
<feature type="site" description="Transition state stabilizer" evidence="7">
    <location>
        <position position="20"/>
    </location>
</feature>
<accession>A0A7S4I880</accession>
<feature type="domain" description="UCH catalytic" evidence="9">
    <location>
        <begin position="1"/>
        <end position="173"/>
    </location>
</feature>
<reference evidence="10" key="1">
    <citation type="submission" date="2021-01" db="EMBL/GenBank/DDBJ databases">
        <authorList>
            <person name="Corre E."/>
            <person name="Pelletier E."/>
            <person name="Niang G."/>
            <person name="Scheremetjew M."/>
            <person name="Finn R."/>
            <person name="Kale V."/>
            <person name="Holt S."/>
            <person name="Cochrane G."/>
            <person name="Meng A."/>
            <person name="Brown T."/>
            <person name="Cohen L."/>
        </authorList>
    </citation>
    <scope>NUCLEOTIDE SEQUENCE</scope>
    <source>
        <strain evidence="10">UIO037</strain>
    </source>
</reference>
<dbReference type="PROSITE" id="PS51257">
    <property type="entry name" value="PROKAR_LIPOPROTEIN"/>
    <property type="match status" value="1"/>
</dbReference>
<evidence type="ECO:0000256" key="8">
    <source>
        <dbReference type="RuleBase" id="RU361215"/>
    </source>
</evidence>
<dbReference type="InterPro" id="IPR038765">
    <property type="entry name" value="Papain-like_cys_pep_sf"/>
</dbReference>
<dbReference type="EMBL" id="HBKO01019954">
    <property type="protein sequence ID" value="CAE2221642.1"/>
    <property type="molecule type" value="Transcribed_RNA"/>
</dbReference>